<dbReference type="PANTHER" id="PTHR30193">
    <property type="entry name" value="ABC TRANSPORTER PERMEASE PROTEIN"/>
    <property type="match status" value="1"/>
</dbReference>
<protein>
    <submittedName>
        <fullName evidence="9">Sugar ABC transporter permease</fullName>
    </submittedName>
</protein>
<keyword evidence="6 7" id="KW-0472">Membrane</keyword>
<dbReference type="OrthoDB" id="145927at2"/>
<reference evidence="9 10" key="1">
    <citation type="submission" date="2018-11" db="EMBL/GenBank/DDBJ databases">
        <title>Trebonia kvetii gen.nov., sp.nov., a novel acidophilic actinobacterium, and proposal of the new actinobacterial family Treboniaceae fam. nov.</title>
        <authorList>
            <person name="Rapoport D."/>
            <person name="Sagova-Mareckova M."/>
            <person name="Sedlacek I."/>
            <person name="Provaznik J."/>
            <person name="Kralova S."/>
            <person name="Pavlinic D."/>
            <person name="Benes V."/>
            <person name="Kopecky J."/>
        </authorList>
    </citation>
    <scope>NUCLEOTIDE SEQUENCE [LARGE SCALE GENOMIC DNA]</scope>
    <source>
        <strain evidence="9 10">15Tr583</strain>
    </source>
</reference>
<gene>
    <name evidence="9" type="ORF">EAS64_19670</name>
</gene>
<dbReference type="InterPro" id="IPR000515">
    <property type="entry name" value="MetI-like"/>
</dbReference>
<dbReference type="CDD" id="cd06261">
    <property type="entry name" value="TM_PBP2"/>
    <property type="match status" value="1"/>
</dbReference>
<keyword evidence="5 7" id="KW-1133">Transmembrane helix</keyword>
<keyword evidence="2 7" id="KW-0813">Transport</keyword>
<comment type="similarity">
    <text evidence="7">Belongs to the binding-protein-dependent transport system permease family.</text>
</comment>
<feature type="transmembrane region" description="Helical" evidence="7">
    <location>
        <begin position="170"/>
        <end position="192"/>
    </location>
</feature>
<evidence type="ECO:0000256" key="5">
    <source>
        <dbReference type="ARBA" id="ARBA00022989"/>
    </source>
</evidence>
<dbReference type="Pfam" id="PF00528">
    <property type="entry name" value="BPD_transp_1"/>
    <property type="match status" value="1"/>
</dbReference>
<sequence>MDEAFMGAKHGINGSLRLSRRRYQPVLAVLLLPSLLLIGVFSYYPAVRSLIGGFYQWNGFTPPTYAGISQFKQYVQSPTFGIEAKNIAVLVGGSILITLVAQFTAAEVVTHMPRRAAAIARYVLVLPIVLPPLVLIEVWAYLLQPSSGLIDHILGAVGLPEPSWLSDPSLALVSILLVGFPWISNLGFLIFLGGLQNLPKDVLDAAKLDGVSAFRRVFTVDIPLLMPQFRIVVILSGIFAVQNFIPILLLTNGGPGTATLVPGLDMYQSAFSNDQYGYGMAIGTLLFVAMLIFTVVMMRTLRPRT</sequence>
<dbReference type="Gene3D" id="1.10.3720.10">
    <property type="entry name" value="MetI-like"/>
    <property type="match status" value="1"/>
</dbReference>
<keyword evidence="3" id="KW-1003">Cell membrane</keyword>
<feature type="domain" description="ABC transmembrane type-1" evidence="8">
    <location>
        <begin position="84"/>
        <end position="297"/>
    </location>
</feature>
<dbReference type="Proteomes" id="UP000460272">
    <property type="component" value="Unassembled WGS sequence"/>
</dbReference>
<evidence type="ECO:0000256" key="3">
    <source>
        <dbReference type="ARBA" id="ARBA00022475"/>
    </source>
</evidence>
<evidence type="ECO:0000313" key="10">
    <source>
        <dbReference type="Proteomes" id="UP000460272"/>
    </source>
</evidence>
<dbReference type="GO" id="GO:0005886">
    <property type="term" value="C:plasma membrane"/>
    <property type="evidence" value="ECO:0007669"/>
    <property type="project" value="UniProtKB-SubCell"/>
</dbReference>
<evidence type="ECO:0000256" key="4">
    <source>
        <dbReference type="ARBA" id="ARBA00022692"/>
    </source>
</evidence>
<evidence type="ECO:0000256" key="7">
    <source>
        <dbReference type="RuleBase" id="RU363032"/>
    </source>
</evidence>
<dbReference type="InterPro" id="IPR051393">
    <property type="entry name" value="ABC_transporter_permease"/>
</dbReference>
<dbReference type="EMBL" id="RPFW01000003">
    <property type="protein sequence ID" value="TVZ04572.1"/>
    <property type="molecule type" value="Genomic_DNA"/>
</dbReference>
<dbReference type="RefSeq" id="WP_145854657.1">
    <property type="nucleotide sequence ID" value="NZ_RPFW01000003.1"/>
</dbReference>
<feature type="transmembrane region" description="Helical" evidence="7">
    <location>
        <begin position="276"/>
        <end position="298"/>
    </location>
</feature>
<dbReference type="GO" id="GO:0055085">
    <property type="term" value="P:transmembrane transport"/>
    <property type="evidence" value="ECO:0007669"/>
    <property type="project" value="InterPro"/>
</dbReference>
<evidence type="ECO:0000256" key="6">
    <source>
        <dbReference type="ARBA" id="ARBA00023136"/>
    </source>
</evidence>
<dbReference type="AlphaFoldDB" id="A0A6P2BZM6"/>
<keyword evidence="10" id="KW-1185">Reference proteome</keyword>
<comment type="caution">
    <text evidence="9">The sequence shown here is derived from an EMBL/GenBank/DDBJ whole genome shotgun (WGS) entry which is preliminary data.</text>
</comment>
<feature type="transmembrane region" description="Helical" evidence="7">
    <location>
        <begin position="87"/>
        <end position="110"/>
    </location>
</feature>
<comment type="subcellular location">
    <subcellularLocation>
        <location evidence="1 7">Cell membrane</location>
        <topology evidence="1 7">Multi-pass membrane protein</topology>
    </subcellularLocation>
</comment>
<proteinExistence type="inferred from homology"/>
<feature type="transmembrane region" description="Helical" evidence="7">
    <location>
        <begin position="26"/>
        <end position="44"/>
    </location>
</feature>
<dbReference type="InterPro" id="IPR035906">
    <property type="entry name" value="MetI-like_sf"/>
</dbReference>
<dbReference type="SUPFAM" id="SSF161098">
    <property type="entry name" value="MetI-like"/>
    <property type="match status" value="1"/>
</dbReference>
<evidence type="ECO:0000313" key="9">
    <source>
        <dbReference type="EMBL" id="TVZ04572.1"/>
    </source>
</evidence>
<evidence type="ECO:0000259" key="8">
    <source>
        <dbReference type="PROSITE" id="PS50928"/>
    </source>
</evidence>
<evidence type="ECO:0000256" key="1">
    <source>
        <dbReference type="ARBA" id="ARBA00004651"/>
    </source>
</evidence>
<keyword evidence="4 7" id="KW-0812">Transmembrane</keyword>
<organism evidence="9 10">
    <name type="scientific">Trebonia kvetii</name>
    <dbReference type="NCBI Taxonomy" id="2480626"/>
    <lineage>
        <taxon>Bacteria</taxon>
        <taxon>Bacillati</taxon>
        <taxon>Actinomycetota</taxon>
        <taxon>Actinomycetes</taxon>
        <taxon>Streptosporangiales</taxon>
        <taxon>Treboniaceae</taxon>
        <taxon>Trebonia</taxon>
    </lineage>
</organism>
<dbReference type="PANTHER" id="PTHR30193:SF41">
    <property type="entry name" value="DIACETYLCHITOBIOSE UPTAKE SYSTEM PERMEASE PROTEIN NGCF"/>
    <property type="match status" value="1"/>
</dbReference>
<dbReference type="PROSITE" id="PS50928">
    <property type="entry name" value="ABC_TM1"/>
    <property type="match status" value="1"/>
</dbReference>
<feature type="transmembrane region" description="Helical" evidence="7">
    <location>
        <begin position="122"/>
        <end position="142"/>
    </location>
</feature>
<feature type="transmembrane region" description="Helical" evidence="7">
    <location>
        <begin position="231"/>
        <end position="250"/>
    </location>
</feature>
<name>A0A6P2BZM6_9ACTN</name>
<accession>A0A6P2BZM6</accession>
<evidence type="ECO:0000256" key="2">
    <source>
        <dbReference type="ARBA" id="ARBA00022448"/>
    </source>
</evidence>